<dbReference type="EMBL" id="JAMPLM010000005">
    <property type="protein sequence ID" value="MEP1058535.1"/>
    <property type="molecule type" value="Genomic_DNA"/>
</dbReference>
<gene>
    <name evidence="2" type="ORF">NDI38_08800</name>
</gene>
<dbReference type="Pfam" id="PF08241">
    <property type="entry name" value="Methyltransf_11"/>
    <property type="match status" value="1"/>
</dbReference>
<dbReference type="GO" id="GO:0008168">
    <property type="term" value="F:methyltransferase activity"/>
    <property type="evidence" value="ECO:0007669"/>
    <property type="project" value="UniProtKB-KW"/>
</dbReference>
<dbReference type="Proteomes" id="UP001476950">
    <property type="component" value="Unassembled WGS sequence"/>
</dbReference>
<evidence type="ECO:0000313" key="2">
    <source>
        <dbReference type="EMBL" id="MEP1058535.1"/>
    </source>
</evidence>
<dbReference type="InterPro" id="IPR013216">
    <property type="entry name" value="Methyltransf_11"/>
</dbReference>
<keyword evidence="3" id="KW-1185">Reference proteome</keyword>
<dbReference type="Gene3D" id="3.40.50.150">
    <property type="entry name" value="Vaccinia Virus protein VP39"/>
    <property type="match status" value="1"/>
</dbReference>
<dbReference type="CDD" id="cd02440">
    <property type="entry name" value="AdoMet_MTases"/>
    <property type="match status" value="1"/>
</dbReference>
<protein>
    <submittedName>
        <fullName evidence="2">Class I SAM-dependent methyltransferase</fullName>
    </submittedName>
</protein>
<dbReference type="GO" id="GO:0032259">
    <property type="term" value="P:methylation"/>
    <property type="evidence" value="ECO:0007669"/>
    <property type="project" value="UniProtKB-KW"/>
</dbReference>
<feature type="domain" description="Methyltransferase type 11" evidence="1">
    <location>
        <begin position="70"/>
        <end position="150"/>
    </location>
</feature>
<comment type="caution">
    <text evidence="2">The sequence shown here is derived from an EMBL/GenBank/DDBJ whole genome shotgun (WGS) entry which is preliminary data.</text>
</comment>
<dbReference type="SUPFAM" id="SSF53335">
    <property type="entry name" value="S-adenosyl-L-methionine-dependent methyltransferases"/>
    <property type="match status" value="1"/>
</dbReference>
<evidence type="ECO:0000259" key="1">
    <source>
        <dbReference type="Pfam" id="PF08241"/>
    </source>
</evidence>
<dbReference type="RefSeq" id="WP_190447843.1">
    <property type="nucleotide sequence ID" value="NZ_JAMPLM010000005.1"/>
</dbReference>
<name>A0ABV0KH67_9CYAN</name>
<proteinExistence type="predicted"/>
<evidence type="ECO:0000313" key="3">
    <source>
        <dbReference type="Proteomes" id="UP001476950"/>
    </source>
</evidence>
<dbReference type="InterPro" id="IPR029063">
    <property type="entry name" value="SAM-dependent_MTases_sf"/>
</dbReference>
<organism evidence="2 3">
    <name type="scientific">Stenomitos frigidus AS-A4</name>
    <dbReference type="NCBI Taxonomy" id="2933935"/>
    <lineage>
        <taxon>Bacteria</taxon>
        <taxon>Bacillati</taxon>
        <taxon>Cyanobacteriota</taxon>
        <taxon>Cyanophyceae</taxon>
        <taxon>Leptolyngbyales</taxon>
        <taxon>Leptolyngbyaceae</taxon>
        <taxon>Stenomitos</taxon>
    </lineage>
</organism>
<accession>A0ABV0KH67</accession>
<reference evidence="2 3" key="1">
    <citation type="submission" date="2022-04" db="EMBL/GenBank/DDBJ databases">
        <title>Positive selection, recombination, and allopatry shape intraspecific diversity of widespread and dominant cyanobacteria.</title>
        <authorList>
            <person name="Wei J."/>
            <person name="Shu W."/>
            <person name="Hu C."/>
        </authorList>
    </citation>
    <scope>NUCLEOTIDE SEQUENCE [LARGE SCALE GENOMIC DNA]</scope>
    <source>
        <strain evidence="2 3">AS-A4</strain>
    </source>
</reference>
<sequence length="270" mass="31055">MTNTVNAPHRLRLKVEGLLKKVFRASSDLSQTLSQTIAPSTFDRRGVADHYLKGKGIEIGALHNPLHVSDTIQVQYVDRMSVADLKKHYPELSELPLVEVDILDDGEELIHIPPASQDFVIANHFIEHCQNPIKTMQSMLRVLKPGGILYMGIPDKRYTFDVHRPLTTIDHLLKDYNEGPEWSKKQHFLDWAKFPSLGYTSEHDGQDDPRIEAEADRFIAMDYSIHYHVWTQTEILELLATLQKTLQFGFEVELFLKNKDEMILVLRKNA</sequence>
<keyword evidence="2" id="KW-0489">Methyltransferase</keyword>
<keyword evidence="2" id="KW-0808">Transferase</keyword>